<dbReference type="InterPro" id="IPR033205">
    <property type="entry name" value="COP9_CSN8"/>
</dbReference>
<name>A0A7N0UEL2_KALFE</name>
<evidence type="ECO:0000256" key="1">
    <source>
        <dbReference type="ARBA" id="ARBA00004123"/>
    </source>
</evidence>
<proteinExistence type="inferred from homology"/>
<accession>A0A7N0UEL2</accession>
<dbReference type="EnsemblPlants" id="Kaladp0062s0203.1.v1.1">
    <property type="protein sequence ID" value="Kaladp0062s0203.1.v1.1"/>
    <property type="gene ID" value="Kaladp0062s0203.v1.1"/>
</dbReference>
<evidence type="ECO:0000256" key="5">
    <source>
        <dbReference type="ARBA" id="ARBA00022490"/>
    </source>
</evidence>
<protein>
    <recommendedName>
        <fullName evidence="4">COP9 signalosome complex subunit 8</fullName>
    </recommendedName>
</protein>
<dbReference type="GO" id="GO:0009753">
    <property type="term" value="P:response to jasmonic acid"/>
    <property type="evidence" value="ECO:0007669"/>
    <property type="project" value="EnsemblPlants"/>
</dbReference>
<dbReference type="GO" id="GO:0010387">
    <property type="term" value="P:COP9 signalosome assembly"/>
    <property type="evidence" value="ECO:0007669"/>
    <property type="project" value="EnsemblPlants"/>
</dbReference>
<dbReference type="GO" id="GO:0000338">
    <property type="term" value="P:protein deneddylation"/>
    <property type="evidence" value="ECO:0007669"/>
    <property type="project" value="EnsemblPlants"/>
</dbReference>
<keyword evidence="10" id="KW-1185">Reference proteome</keyword>
<dbReference type="Pfam" id="PF10075">
    <property type="entry name" value="CSN8_PSD8_EIF3K"/>
    <property type="match status" value="1"/>
</dbReference>
<evidence type="ECO:0000259" key="8">
    <source>
        <dbReference type="PROSITE" id="PS50250"/>
    </source>
</evidence>
<dbReference type="AlphaFoldDB" id="A0A7N0UEL2"/>
<dbReference type="Proteomes" id="UP000594263">
    <property type="component" value="Unplaced"/>
</dbReference>
<dbReference type="Gramene" id="Kaladp0062s0203.1.v1.1">
    <property type="protein sequence ID" value="Kaladp0062s0203.1.v1.1"/>
    <property type="gene ID" value="Kaladp0062s0203.v1.1"/>
</dbReference>
<dbReference type="PANTHER" id="PTHR13339">
    <property type="entry name" value="COP9 SIGNALOSOME COMPLEX SUBUNIT 8"/>
    <property type="match status" value="1"/>
</dbReference>
<dbReference type="PANTHER" id="PTHR13339:SF0">
    <property type="entry name" value="COP9 SIGNALOSOME COMPLEX SUBUNIT 8"/>
    <property type="match status" value="1"/>
</dbReference>
<dbReference type="GO" id="GO:0009416">
    <property type="term" value="P:response to light stimulus"/>
    <property type="evidence" value="ECO:0007669"/>
    <property type="project" value="EnsemblPlants"/>
</dbReference>
<evidence type="ECO:0000256" key="2">
    <source>
        <dbReference type="ARBA" id="ARBA00004496"/>
    </source>
</evidence>
<dbReference type="PROSITE" id="PS50250">
    <property type="entry name" value="PCI"/>
    <property type="match status" value="1"/>
</dbReference>
<organism evidence="9 10">
    <name type="scientific">Kalanchoe fedtschenkoi</name>
    <name type="common">Lavender scallops</name>
    <name type="synonym">South American air plant</name>
    <dbReference type="NCBI Taxonomy" id="63787"/>
    <lineage>
        <taxon>Eukaryota</taxon>
        <taxon>Viridiplantae</taxon>
        <taxon>Streptophyta</taxon>
        <taxon>Embryophyta</taxon>
        <taxon>Tracheophyta</taxon>
        <taxon>Spermatophyta</taxon>
        <taxon>Magnoliopsida</taxon>
        <taxon>eudicotyledons</taxon>
        <taxon>Gunneridae</taxon>
        <taxon>Pentapetalae</taxon>
        <taxon>Saxifragales</taxon>
        <taxon>Crassulaceae</taxon>
        <taxon>Kalanchoe</taxon>
    </lineage>
</organism>
<dbReference type="OMA" id="MRIPDKL"/>
<dbReference type="InterPro" id="IPR033464">
    <property type="entry name" value="CSN8_PSD8_EIF3K"/>
</dbReference>
<feature type="domain" description="PCI" evidence="8">
    <location>
        <begin position="1"/>
        <end position="190"/>
    </location>
</feature>
<comment type="similarity">
    <text evidence="3">Belongs to the CSN8 family.</text>
</comment>
<evidence type="ECO:0000313" key="9">
    <source>
        <dbReference type="EnsemblPlants" id="Kaladp0062s0203.1.v1.1"/>
    </source>
</evidence>
<evidence type="ECO:0000256" key="6">
    <source>
        <dbReference type="ARBA" id="ARBA00022790"/>
    </source>
</evidence>
<evidence type="ECO:0000256" key="3">
    <source>
        <dbReference type="ARBA" id="ARBA00008252"/>
    </source>
</evidence>
<comment type="subcellular location">
    <subcellularLocation>
        <location evidence="2">Cytoplasm</location>
    </subcellularLocation>
    <subcellularLocation>
        <location evidence="1">Nucleus</location>
    </subcellularLocation>
</comment>
<dbReference type="GO" id="GO:0008180">
    <property type="term" value="C:COP9 signalosome"/>
    <property type="evidence" value="ECO:0007669"/>
    <property type="project" value="UniProtKB-KW"/>
</dbReference>
<reference evidence="9" key="1">
    <citation type="submission" date="2021-01" db="UniProtKB">
        <authorList>
            <consortium name="EnsemblPlants"/>
        </authorList>
    </citation>
    <scope>IDENTIFICATION</scope>
</reference>
<dbReference type="Gene3D" id="1.25.40.990">
    <property type="match status" value="1"/>
</dbReference>
<evidence type="ECO:0000313" key="10">
    <source>
        <dbReference type="Proteomes" id="UP000594263"/>
    </source>
</evidence>
<keyword evidence="5" id="KW-0963">Cytoplasm</keyword>
<evidence type="ECO:0000256" key="4">
    <source>
        <dbReference type="ARBA" id="ARBA00014875"/>
    </source>
</evidence>
<keyword evidence="7" id="KW-0539">Nucleus</keyword>
<sequence length="201" mass="22887">MDFSALSDALSSASFYKIADVCEEILLQVAADAIPFQNDWPYSIHLLGYIYIEDINSARYLWKSIPPEIKEANPEVVAAWKIGQRLWARDYQGVYQTIRGFNWTQQVQLIISAISERFTEKMFQLLLSAYSTISIHDAALFLGMNEGDATNYVLGRGWTVDPVTQMLTVKKPQAVKEQILDISKLQSLTEYVVHLEHHSIV</sequence>
<evidence type="ECO:0000256" key="7">
    <source>
        <dbReference type="ARBA" id="ARBA00023242"/>
    </source>
</evidence>
<dbReference type="InterPro" id="IPR000717">
    <property type="entry name" value="PCI_dom"/>
</dbReference>
<keyword evidence="6" id="KW-0736">Signalosome</keyword>
<dbReference type="GO" id="GO:0005737">
    <property type="term" value="C:cytoplasm"/>
    <property type="evidence" value="ECO:0007669"/>
    <property type="project" value="UniProtKB-SubCell"/>
</dbReference>